<sequence>KNRTNRPAVRVALSTYYLSLICIASLGIGVGRLLLTHCMICDQYYTGYVLALLLSFILLLAGLPIVGPNVLS</sequence>
<protein>
    <submittedName>
        <fullName evidence="2">Uncharacterized protein</fullName>
    </submittedName>
</protein>
<accession>A0AAN6NXC5</accession>
<keyword evidence="1" id="KW-0812">Transmembrane</keyword>
<name>A0AAN6NXC5_9PEZI</name>
<proteinExistence type="predicted"/>
<dbReference type="EMBL" id="MU859143">
    <property type="protein sequence ID" value="KAK3951612.1"/>
    <property type="molecule type" value="Genomic_DNA"/>
</dbReference>
<keyword evidence="1" id="KW-1133">Transmembrane helix</keyword>
<dbReference type="AlphaFoldDB" id="A0AAN6NXC5"/>
<evidence type="ECO:0000313" key="3">
    <source>
        <dbReference type="Proteomes" id="UP001303222"/>
    </source>
</evidence>
<gene>
    <name evidence="2" type="ORF">QBC32DRAFT_214591</name>
</gene>
<keyword evidence="3" id="KW-1185">Reference proteome</keyword>
<feature type="transmembrane region" description="Helical" evidence="1">
    <location>
        <begin position="16"/>
        <end position="35"/>
    </location>
</feature>
<organism evidence="2 3">
    <name type="scientific">Pseudoneurospora amorphoporcata</name>
    <dbReference type="NCBI Taxonomy" id="241081"/>
    <lineage>
        <taxon>Eukaryota</taxon>
        <taxon>Fungi</taxon>
        <taxon>Dikarya</taxon>
        <taxon>Ascomycota</taxon>
        <taxon>Pezizomycotina</taxon>
        <taxon>Sordariomycetes</taxon>
        <taxon>Sordariomycetidae</taxon>
        <taxon>Sordariales</taxon>
        <taxon>Sordariaceae</taxon>
        <taxon>Pseudoneurospora</taxon>
    </lineage>
</organism>
<keyword evidence="1" id="KW-0472">Membrane</keyword>
<evidence type="ECO:0000256" key="1">
    <source>
        <dbReference type="SAM" id="Phobius"/>
    </source>
</evidence>
<evidence type="ECO:0000313" key="2">
    <source>
        <dbReference type="EMBL" id="KAK3951612.1"/>
    </source>
</evidence>
<feature type="transmembrane region" description="Helical" evidence="1">
    <location>
        <begin position="47"/>
        <end position="66"/>
    </location>
</feature>
<reference evidence="2" key="2">
    <citation type="submission" date="2023-06" db="EMBL/GenBank/DDBJ databases">
        <authorList>
            <consortium name="Lawrence Berkeley National Laboratory"/>
            <person name="Mondo S.J."/>
            <person name="Hensen N."/>
            <person name="Bonometti L."/>
            <person name="Westerberg I."/>
            <person name="Brannstrom I.O."/>
            <person name="Guillou S."/>
            <person name="Cros-Aarteil S."/>
            <person name="Calhoun S."/>
            <person name="Haridas S."/>
            <person name="Kuo A."/>
            <person name="Pangilinan J."/>
            <person name="Riley R."/>
            <person name="Labutti K."/>
            <person name="Andreopoulos B."/>
            <person name="Lipzen A."/>
            <person name="Chen C."/>
            <person name="Yanf M."/>
            <person name="Daum C."/>
            <person name="Ng V."/>
            <person name="Clum A."/>
            <person name="Steindorff A."/>
            <person name="Ohm R."/>
            <person name="Martin F."/>
            <person name="Silar P."/>
            <person name="Natvig D."/>
            <person name="Lalanne C."/>
            <person name="Gautier V."/>
            <person name="Ament-Velasquez S.L."/>
            <person name="Kruys A."/>
            <person name="Hutchinson M.I."/>
            <person name="Powell A.J."/>
            <person name="Barry K."/>
            <person name="Miller A.N."/>
            <person name="Grigoriev I.V."/>
            <person name="Debuchy R."/>
            <person name="Gladieux P."/>
            <person name="Thoren M.H."/>
            <person name="Johannesson H."/>
        </authorList>
    </citation>
    <scope>NUCLEOTIDE SEQUENCE</scope>
    <source>
        <strain evidence="2">CBS 626.80</strain>
    </source>
</reference>
<reference evidence="2" key="1">
    <citation type="journal article" date="2023" name="Mol. Phylogenet. Evol.">
        <title>Genome-scale phylogeny and comparative genomics of the fungal order Sordariales.</title>
        <authorList>
            <person name="Hensen N."/>
            <person name="Bonometti L."/>
            <person name="Westerberg I."/>
            <person name="Brannstrom I.O."/>
            <person name="Guillou S."/>
            <person name="Cros-Aarteil S."/>
            <person name="Calhoun S."/>
            <person name="Haridas S."/>
            <person name="Kuo A."/>
            <person name="Mondo S."/>
            <person name="Pangilinan J."/>
            <person name="Riley R."/>
            <person name="LaButti K."/>
            <person name="Andreopoulos B."/>
            <person name="Lipzen A."/>
            <person name="Chen C."/>
            <person name="Yan M."/>
            <person name="Daum C."/>
            <person name="Ng V."/>
            <person name="Clum A."/>
            <person name="Steindorff A."/>
            <person name="Ohm R.A."/>
            <person name="Martin F."/>
            <person name="Silar P."/>
            <person name="Natvig D.O."/>
            <person name="Lalanne C."/>
            <person name="Gautier V."/>
            <person name="Ament-Velasquez S.L."/>
            <person name="Kruys A."/>
            <person name="Hutchinson M.I."/>
            <person name="Powell A.J."/>
            <person name="Barry K."/>
            <person name="Miller A.N."/>
            <person name="Grigoriev I.V."/>
            <person name="Debuchy R."/>
            <person name="Gladieux P."/>
            <person name="Hiltunen Thoren M."/>
            <person name="Johannesson H."/>
        </authorList>
    </citation>
    <scope>NUCLEOTIDE SEQUENCE</scope>
    <source>
        <strain evidence="2">CBS 626.80</strain>
    </source>
</reference>
<feature type="non-terminal residue" evidence="2">
    <location>
        <position position="1"/>
    </location>
</feature>
<comment type="caution">
    <text evidence="2">The sequence shown here is derived from an EMBL/GenBank/DDBJ whole genome shotgun (WGS) entry which is preliminary data.</text>
</comment>
<dbReference type="Proteomes" id="UP001303222">
    <property type="component" value="Unassembled WGS sequence"/>
</dbReference>